<dbReference type="InterPro" id="IPR018715">
    <property type="entry name" value="DUF2239"/>
</dbReference>
<dbReference type="EMBL" id="QDDR01000010">
    <property type="protein sequence ID" value="PVE46060.1"/>
    <property type="molecule type" value="Genomic_DNA"/>
</dbReference>
<organism evidence="1 2">
    <name type="scientific">Pararhodobacter aggregans</name>
    <dbReference type="NCBI Taxonomy" id="404875"/>
    <lineage>
        <taxon>Bacteria</taxon>
        <taxon>Pseudomonadati</taxon>
        <taxon>Pseudomonadota</taxon>
        <taxon>Alphaproteobacteria</taxon>
        <taxon>Rhodobacterales</taxon>
        <taxon>Paracoccaceae</taxon>
        <taxon>Pararhodobacter</taxon>
    </lineage>
</organism>
<proteinExistence type="predicted"/>
<dbReference type="AlphaFoldDB" id="A0A2T7UMX7"/>
<gene>
    <name evidence="1" type="ORF">DDE23_17855</name>
</gene>
<evidence type="ECO:0000313" key="1">
    <source>
        <dbReference type="EMBL" id="PVE46060.1"/>
    </source>
</evidence>
<sequence length="165" mass="17685">MEQNDTCTAFLGLEIVAEGPLAQVAPVALAKGALVFDDRTGRVVDLDPRDWVVPPPPRRGRPKLGVVAREVTLLKRHWDWLGSQPGGASATIRRLVEAARADEGGAAERRDACWRAMNALAGDLPGFEEASRALYAGDLVGFAARVDGWPEGIRGYVRRMAGVGA</sequence>
<evidence type="ECO:0000313" key="2">
    <source>
        <dbReference type="Proteomes" id="UP000244810"/>
    </source>
</evidence>
<dbReference type="RefSeq" id="WP_107751885.1">
    <property type="nucleotide sequence ID" value="NZ_QBKF01000005.1"/>
</dbReference>
<dbReference type="OrthoDB" id="282960at2"/>
<dbReference type="Proteomes" id="UP000244810">
    <property type="component" value="Unassembled WGS sequence"/>
</dbReference>
<protein>
    <submittedName>
        <fullName evidence="1">DUF2239 domain-containing protein</fullName>
    </submittedName>
</protein>
<dbReference type="Pfam" id="PF09998">
    <property type="entry name" value="DUF2239"/>
    <property type="match status" value="1"/>
</dbReference>
<name>A0A2T7UMX7_9RHOB</name>
<accession>A0A2T7UMX7</accession>
<reference evidence="1 2" key="1">
    <citation type="journal article" date="2011" name="Syst. Appl. Microbiol.">
        <title>Defluviimonas denitrificans gen. nov., sp. nov., and Pararhodobacter aggregans gen. nov., sp. nov., non-phototrophic Rhodobacteraceae from the biofilter of a marine aquaculture.</title>
        <authorList>
            <person name="Foesel B.U."/>
            <person name="Drake H.L."/>
            <person name="Schramm A."/>
        </authorList>
    </citation>
    <scope>NUCLEOTIDE SEQUENCE [LARGE SCALE GENOMIC DNA]</scope>
    <source>
        <strain evidence="1 2">D1-19</strain>
    </source>
</reference>
<comment type="caution">
    <text evidence="1">The sequence shown here is derived from an EMBL/GenBank/DDBJ whole genome shotgun (WGS) entry which is preliminary data.</text>
</comment>
<keyword evidence="2" id="KW-1185">Reference proteome</keyword>